<proteinExistence type="predicted"/>
<feature type="compositionally biased region" description="Basic residues" evidence="1">
    <location>
        <begin position="570"/>
        <end position="583"/>
    </location>
</feature>
<feature type="compositionally biased region" description="Low complexity" evidence="1">
    <location>
        <begin position="589"/>
        <end position="598"/>
    </location>
</feature>
<protein>
    <submittedName>
        <fullName evidence="2">Uncharacterized protein</fullName>
    </submittedName>
</protein>
<organism evidence="2">
    <name type="scientific">Darwinula stevensoni</name>
    <dbReference type="NCBI Taxonomy" id="69355"/>
    <lineage>
        <taxon>Eukaryota</taxon>
        <taxon>Metazoa</taxon>
        <taxon>Ecdysozoa</taxon>
        <taxon>Arthropoda</taxon>
        <taxon>Crustacea</taxon>
        <taxon>Oligostraca</taxon>
        <taxon>Ostracoda</taxon>
        <taxon>Podocopa</taxon>
        <taxon>Podocopida</taxon>
        <taxon>Darwinulocopina</taxon>
        <taxon>Darwinuloidea</taxon>
        <taxon>Darwinulidae</taxon>
        <taxon>Darwinula</taxon>
    </lineage>
</organism>
<dbReference type="EMBL" id="LR903376">
    <property type="protein sequence ID" value="CAD7251830.1"/>
    <property type="molecule type" value="Genomic_DNA"/>
</dbReference>
<feature type="compositionally biased region" description="Basic and acidic residues" evidence="1">
    <location>
        <begin position="29"/>
        <end position="46"/>
    </location>
</feature>
<name>A0A7R9ACV8_9CRUS</name>
<feature type="compositionally biased region" description="Basic and acidic residues" evidence="1">
    <location>
        <begin position="936"/>
        <end position="949"/>
    </location>
</feature>
<feature type="region of interest" description="Disordered" evidence="1">
    <location>
        <begin position="625"/>
        <end position="714"/>
    </location>
</feature>
<feature type="region of interest" description="Disordered" evidence="1">
    <location>
        <begin position="262"/>
        <end position="296"/>
    </location>
</feature>
<feature type="compositionally biased region" description="Basic residues" evidence="1">
    <location>
        <begin position="368"/>
        <end position="377"/>
    </location>
</feature>
<dbReference type="Proteomes" id="UP000677054">
    <property type="component" value="Unassembled WGS sequence"/>
</dbReference>
<feature type="region of interest" description="Disordered" evidence="1">
    <location>
        <begin position="550"/>
        <end position="598"/>
    </location>
</feature>
<gene>
    <name evidence="2" type="ORF">DSTB1V02_LOCUS11592</name>
</gene>
<dbReference type="OrthoDB" id="6700442at2759"/>
<feature type="region of interest" description="Disordered" evidence="1">
    <location>
        <begin position="1070"/>
        <end position="1094"/>
    </location>
</feature>
<reference evidence="2" key="1">
    <citation type="submission" date="2020-11" db="EMBL/GenBank/DDBJ databases">
        <authorList>
            <person name="Tran Van P."/>
        </authorList>
    </citation>
    <scope>NUCLEOTIDE SEQUENCE</scope>
</reference>
<dbReference type="EMBL" id="CAJPEV010003859">
    <property type="protein sequence ID" value="CAG0900689.1"/>
    <property type="molecule type" value="Genomic_DNA"/>
</dbReference>
<accession>A0A7R9ACV8</accession>
<evidence type="ECO:0000313" key="3">
    <source>
        <dbReference type="Proteomes" id="UP000677054"/>
    </source>
</evidence>
<evidence type="ECO:0000313" key="2">
    <source>
        <dbReference type="EMBL" id="CAD7251830.1"/>
    </source>
</evidence>
<feature type="region of interest" description="Disordered" evidence="1">
    <location>
        <begin position="1"/>
        <end position="241"/>
    </location>
</feature>
<evidence type="ECO:0000256" key="1">
    <source>
        <dbReference type="SAM" id="MobiDB-lite"/>
    </source>
</evidence>
<feature type="region of interest" description="Disordered" evidence="1">
    <location>
        <begin position="762"/>
        <end position="783"/>
    </location>
</feature>
<feature type="compositionally biased region" description="Basic and acidic residues" evidence="1">
    <location>
        <begin position="384"/>
        <end position="394"/>
    </location>
</feature>
<keyword evidence="3" id="KW-1185">Reference proteome</keyword>
<feature type="compositionally biased region" description="Low complexity" evidence="1">
    <location>
        <begin position="1082"/>
        <end position="1093"/>
    </location>
</feature>
<feature type="region of interest" description="Disordered" evidence="1">
    <location>
        <begin position="358"/>
        <end position="440"/>
    </location>
</feature>
<feature type="compositionally biased region" description="Basic and acidic residues" evidence="1">
    <location>
        <begin position="416"/>
        <end position="434"/>
    </location>
</feature>
<feature type="region of interest" description="Disordered" evidence="1">
    <location>
        <begin position="935"/>
        <end position="970"/>
    </location>
</feature>
<feature type="compositionally biased region" description="Basic and acidic residues" evidence="1">
    <location>
        <begin position="57"/>
        <end position="111"/>
    </location>
</feature>
<sequence>KEPRRDGIEREDSPSPLPPFPESAVAPRPETEGRREEREGRAEPVRGRQPRPIRMPSTRERYPPEREPRPRIDAEDPKAERIRQEPEIPERSESETEPRRSEGGGDRGPERRGRRPASSSFRPGRERQPESRPREEEGSETRSSDPPRKDLRSPARKQKPGRPEGPPEETPRGSRSKRKEEGNEGKEGDPDGSRDRGSTRASSPGFRLDLGLSFGGPSPGPRSNRIAVAGNAGRREKPDEIAIGPVRTPARLLRVLRVHGTKKTLDRGRSGPNFRFENEKREKDARDSGSRGSDGTRAAFVRPCGCVSRHRVPQTADRGTGECNTSLSSLRDGFAERDPRFRPRDRVVAFARPRLRRRFHPGRSFGKISRRRRRSRTTRPPYDPPRRVGVRERPFAPSGSVRSRDAGRRRRPRMPSADRREASRSIASSRKERNPSPASLGLRFEAGIPASPARSVTIRAILGIGRASSSPSPSGTRGPRTPSRCFRRVRETERLWILAPEVFTPSLSTPASVSSHPCACHIPSLRLSPPIPASVSLASVHSSVCSTREFGTDAGNRVAGDPSVSGSRSSRSRLQKNARRHRVSIVPRGSTDGTAETSTGASATFRLVSSLGASRFALRDLRVSRDPDRRLRPPRSRSKRRTLDATPSSVVADRDPSTLAAPHGTNPRAATREGPFGRGAESPLAPAANRYEGTRPPSSVLRRNSSFVAADRRESPRLRDAIRRRRTFRVDRDSRIFGRRAFVAGFGGTNSVVVVATVPHARRSACDPPPRSMKSHDAPRFPPALAGRRRIQTRNSEPLPIHPSGNESIEKFANSDGRACRCIVVPGDGVFENVRPLEFGYEIASKDSRRVARFTGPAKKYTVGRCCRPDRDARREPIAFSRRSALPRTGDERFRLFRCGRSHFRRRGRLEEKTSRDSRSTPSYRFRFSPRAADLSADRERRRRGETPRRRTPTPSPLSRCATDRRRKDSASTSVVFSMVFAGNPRERMEESRESEREFVEVEGGGSRITYSSYASGCLLRNRLKPFRYSSTMYITVESTRRRYKHMVVFKPQLEPFHYFESVTTCPWTSSSQQESDEESEASTTTTSSFLSEVTVGMKSERDVDLTPFIEEASKSRA</sequence>
<feature type="compositionally biased region" description="Basic and acidic residues" evidence="1">
    <location>
        <begin position="1"/>
        <end position="13"/>
    </location>
</feature>
<feature type="compositionally biased region" description="Basic and acidic residues" evidence="1">
    <location>
        <begin position="178"/>
        <end position="198"/>
    </location>
</feature>
<feature type="compositionally biased region" description="Basic and acidic residues" evidence="1">
    <location>
        <begin position="276"/>
        <end position="289"/>
    </location>
</feature>
<feature type="non-terminal residue" evidence="2">
    <location>
        <position position="1"/>
    </location>
</feature>
<feature type="compositionally biased region" description="Basic and acidic residues" evidence="1">
    <location>
        <begin position="123"/>
        <end position="153"/>
    </location>
</feature>
<dbReference type="AlphaFoldDB" id="A0A7R9ACV8"/>